<reference evidence="2" key="1">
    <citation type="submission" date="2020-02" db="EMBL/GenBank/DDBJ databases">
        <authorList>
            <person name="Scholz U."/>
            <person name="Mascher M."/>
            <person name="Fiebig A."/>
        </authorList>
    </citation>
    <scope>NUCLEOTIDE SEQUENCE</scope>
</reference>
<dbReference type="Pfam" id="PF04720">
    <property type="entry name" value="PDDEXK_6"/>
    <property type="match status" value="1"/>
</dbReference>
<organism evidence="2 3">
    <name type="scientific">Spirodela intermedia</name>
    <name type="common">Intermediate duckweed</name>
    <dbReference type="NCBI Taxonomy" id="51605"/>
    <lineage>
        <taxon>Eukaryota</taxon>
        <taxon>Viridiplantae</taxon>
        <taxon>Streptophyta</taxon>
        <taxon>Embryophyta</taxon>
        <taxon>Tracheophyta</taxon>
        <taxon>Spermatophyta</taxon>
        <taxon>Magnoliopsida</taxon>
        <taxon>Liliopsida</taxon>
        <taxon>Araceae</taxon>
        <taxon>Lemnoideae</taxon>
        <taxon>Spirodela</taxon>
    </lineage>
</organism>
<protein>
    <submittedName>
        <fullName evidence="2">Uncharacterized protein</fullName>
    </submittedName>
</protein>
<sequence>MAGPEGEGRGTLGRVISFSDMVLEFFEVDSSAAARFSDDGGDDEGAERSDQRGGGEESKAFWESQHQLLRAALSKSSSLESRVRRETEAALGKIRAEQRLWACSRNPAAECRSCLLNKVSEQLRRAGYDSALCHSKWRSSPDIPKGEHTYIDVVEEVAAAAEGKKSPPRVVVELRFRSEFEVARASAEYRRLLAGLPEVFVGKPERLRGVIKVVCGAAKKCMKDNNMHIGPWRKHKYMQAKWLSPCERLPPTAPEPFFPENQPPPRASMRGPFDLPEQMRSLHHRTAVEVV</sequence>
<dbReference type="PANTHER" id="PTHR31579">
    <property type="entry name" value="OS03G0796600 PROTEIN"/>
    <property type="match status" value="1"/>
</dbReference>
<dbReference type="NCBIfam" id="TIGR01615">
    <property type="entry name" value="A_thal_3542"/>
    <property type="match status" value="1"/>
</dbReference>
<gene>
    <name evidence="2" type="ORF">SI8410_15019287</name>
</gene>
<evidence type="ECO:0000313" key="2">
    <source>
        <dbReference type="EMBL" id="CAA7408609.1"/>
    </source>
</evidence>
<dbReference type="OrthoDB" id="691424at2759"/>
<feature type="compositionally biased region" description="Basic and acidic residues" evidence="1">
    <location>
        <begin position="46"/>
        <end position="60"/>
    </location>
</feature>
<keyword evidence="3" id="KW-1185">Reference proteome</keyword>
<accession>A0A7I8LF11</accession>
<proteinExistence type="predicted"/>
<evidence type="ECO:0000256" key="1">
    <source>
        <dbReference type="SAM" id="MobiDB-lite"/>
    </source>
</evidence>
<dbReference type="EMBL" id="LR746278">
    <property type="protein sequence ID" value="CAA7408609.1"/>
    <property type="molecule type" value="Genomic_DNA"/>
</dbReference>
<name>A0A7I8LF11_SPIIN</name>
<dbReference type="InterPro" id="IPR006502">
    <property type="entry name" value="PDDEXK-like"/>
</dbReference>
<evidence type="ECO:0000313" key="3">
    <source>
        <dbReference type="Proteomes" id="UP000663760"/>
    </source>
</evidence>
<dbReference type="Proteomes" id="UP000663760">
    <property type="component" value="Chromosome 15"/>
</dbReference>
<dbReference type="PANTHER" id="PTHR31579:SF58">
    <property type="entry name" value="PLANT-SPECIFIC DOMAIN TIGR01615 FAMILY PROTEIN"/>
    <property type="match status" value="1"/>
</dbReference>
<feature type="region of interest" description="Disordered" evidence="1">
    <location>
        <begin position="34"/>
        <end position="60"/>
    </location>
</feature>
<dbReference type="AlphaFoldDB" id="A0A7I8LF11"/>